<sequence length="151" mass="17557">MLQMALKEKVLFEERNPQDYQKKEEKVRNRKEKALHGEFARQTSGSWKAVLEMVQECMAYLRMLNLAREINIYTGSFAESMATITFTSCREWRSEDNLGYDLLSSYEQAAERIESVVSLICGKLLRHGFERPRKTPENWRVVDGDGDDVSP</sequence>
<name>A0ABN8SMV3_9CNID</name>
<proteinExistence type="predicted"/>
<comment type="caution">
    <text evidence="1">The sequence shown here is derived from an EMBL/GenBank/DDBJ whole genome shotgun (WGS) entry which is preliminary data.</text>
</comment>
<evidence type="ECO:0000313" key="1">
    <source>
        <dbReference type="EMBL" id="CAH3191827.1"/>
    </source>
</evidence>
<evidence type="ECO:0000313" key="2">
    <source>
        <dbReference type="Proteomes" id="UP001159427"/>
    </source>
</evidence>
<dbReference type="Proteomes" id="UP001159427">
    <property type="component" value="Unassembled WGS sequence"/>
</dbReference>
<keyword evidence="2" id="KW-1185">Reference proteome</keyword>
<accession>A0ABN8SMV3</accession>
<reference evidence="1 2" key="1">
    <citation type="submission" date="2022-05" db="EMBL/GenBank/DDBJ databases">
        <authorList>
            <consortium name="Genoscope - CEA"/>
            <person name="William W."/>
        </authorList>
    </citation>
    <scope>NUCLEOTIDE SEQUENCE [LARGE SCALE GENOMIC DNA]</scope>
</reference>
<dbReference type="EMBL" id="CALNXI010003015">
    <property type="protein sequence ID" value="CAH3191827.1"/>
    <property type="molecule type" value="Genomic_DNA"/>
</dbReference>
<protein>
    <submittedName>
        <fullName evidence="1">Uncharacterized protein</fullName>
    </submittedName>
</protein>
<gene>
    <name evidence="1" type="ORF">PEVE_00022738</name>
</gene>
<organism evidence="1 2">
    <name type="scientific">Porites evermanni</name>
    <dbReference type="NCBI Taxonomy" id="104178"/>
    <lineage>
        <taxon>Eukaryota</taxon>
        <taxon>Metazoa</taxon>
        <taxon>Cnidaria</taxon>
        <taxon>Anthozoa</taxon>
        <taxon>Hexacorallia</taxon>
        <taxon>Scleractinia</taxon>
        <taxon>Fungiina</taxon>
        <taxon>Poritidae</taxon>
        <taxon>Porites</taxon>
    </lineage>
</organism>